<dbReference type="GO" id="GO:0016020">
    <property type="term" value="C:membrane"/>
    <property type="evidence" value="ECO:0007669"/>
    <property type="project" value="UniProtKB-SubCell"/>
</dbReference>
<dbReference type="KEGG" id="mro:MROS_0592"/>
<proteinExistence type="inferred from homology"/>
<dbReference type="Pfam" id="PF00263">
    <property type="entry name" value="Secretin"/>
    <property type="match status" value="1"/>
</dbReference>
<dbReference type="RefSeq" id="WP_014855272.1">
    <property type="nucleotide sequence ID" value="NC_018178.1"/>
</dbReference>
<protein>
    <submittedName>
        <fullName evidence="6">Type IV pilus assembly protein PilQ</fullName>
    </submittedName>
</protein>
<evidence type="ECO:0000256" key="1">
    <source>
        <dbReference type="ARBA" id="ARBA00004370"/>
    </source>
</evidence>
<dbReference type="PANTHER" id="PTHR30332">
    <property type="entry name" value="PROBABLE GENERAL SECRETION PATHWAY PROTEIN D"/>
    <property type="match status" value="1"/>
</dbReference>
<reference evidence="6 7" key="1">
    <citation type="journal article" date="2013" name="PLoS ONE">
        <title>Genomic analysis of Melioribacter roseus, facultatively anaerobic organotrophic bacterium representing a novel deep lineage within Bacteriodetes/Chlorobi group.</title>
        <authorList>
            <person name="Kadnikov V.V."/>
            <person name="Mardanov A.V."/>
            <person name="Podosokorskaya O.A."/>
            <person name="Gavrilov S.N."/>
            <person name="Kublanov I.V."/>
            <person name="Beletsky A.V."/>
            <person name="Bonch-Osmolovskaya E.A."/>
            <person name="Ravin N.V."/>
        </authorList>
    </citation>
    <scope>NUCLEOTIDE SEQUENCE [LARGE SCALE GENOMIC DNA]</scope>
    <source>
        <strain evidence="7">JCM 17771 / P3M-2</strain>
    </source>
</reference>
<dbReference type="GO" id="GO:0009306">
    <property type="term" value="P:protein secretion"/>
    <property type="evidence" value="ECO:0007669"/>
    <property type="project" value="InterPro"/>
</dbReference>
<gene>
    <name evidence="6" type="ordered locus">MROS_0592</name>
</gene>
<dbReference type="GO" id="GO:0015627">
    <property type="term" value="C:type II protein secretion system complex"/>
    <property type="evidence" value="ECO:0007669"/>
    <property type="project" value="TreeGrafter"/>
</dbReference>
<dbReference type="OrthoDB" id="1522045at2"/>
<dbReference type="InterPro" id="IPR050810">
    <property type="entry name" value="Bact_Secretion_Sys_Channel"/>
</dbReference>
<evidence type="ECO:0000256" key="4">
    <source>
        <dbReference type="RuleBase" id="RU004003"/>
    </source>
</evidence>
<comment type="subcellular location">
    <subcellularLocation>
        <location evidence="1">Membrane</location>
    </subcellularLocation>
</comment>
<keyword evidence="3" id="KW-0472">Membrane</keyword>
<accession>I6Z3W2</accession>
<dbReference type="EMBL" id="CP003557">
    <property type="protein sequence ID" value="AFN73835.1"/>
    <property type="molecule type" value="Genomic_DNA"/>
</dbReference>
<dbReference type="PANTHER" id="PTHR30332:SF24">
    <property type="entry name" value="SECRETIN GSPD-RELATED"/>
    <property type="match status" value="1"/>
</dbReference>
<comment type="similarity">
    <text evidence="4">Belongs to the bacterial secretin family.</text>
</comment>
<evidence type="ECO:0000313" key="7">
    <source>
        <dbReference type="Proteomes" id="UP000009011"/>
    </source>
</evidence>
<evidence type="ECO:0000313" key="6">
    <source>
        <dbReference type="EMBL" id="AFN73835.1"/>
    </source>
</evidence>
<feature type="domain" description="Type II/III secretion system secretin-like" evidence="5">
    <location>
        <begin position="136"/>
        <end position="295"/>
    </location>
</feature>
<dbReference type="eggNOG" id="COG1450">
    <property type="taxonomic scope" value="Bacteria"/>
</dbReference>
<dbReference type="AlphaFoldDB" id="I6Z3W2"/>
<keyword evidence="7" id="KW-1185">Reference proteome</keyword>
<keyword evidence="2" id="KW-0732">Signal</keyword>
<evidence type="ECO:0000256" key="3">
    <source>
        <dbReference type="ARBA" id="ARBA00023136"/>
    </source>
</evidence>
<evidence type="ECO:0000259" key="5">
    <source>
        <dbReference type="Pfam" id="PF00263"/>
    </source>
</evidence>
<sequence length="338" mass="38450">MKNIQYKKALLIIVQYNNLMYEETESTIIVKRKDDSKAELSKEIYAPVDEREVKISALLFEGNVAEMRERGINWEFLLSRSGLSIGSKLVTLQEEQQQTSTTNQVQQQPPEFGVETSSQFTMGEFDGDATALFRFFETENLGKIISRPTVSTVNGVKGRTQVGSDISIKERDFAGNIIDRFYSTGTIIEVTPYIYTEDGIDYVYLKLKVERSSANPGTITTEIRKTTAETSVLLLDGEETAIGGLYVNEETSDRRGVPILKDLPWWVLGLRYIFGYDQKSIATKEIIMLIKADILPSLKDRIADKKGKGVLKEQMKKNAEEMRQYMQESQRDKENKDK</sequence>
<dbReference type="Proteomes" id="UP000009011">
    <property type="component" value="Chromosome"/>
</dbReference>
<organism evidence="6 7">
    <name type="scientific">Melioribacter roseus (strain DSM 23840 / JCM 17771 / VKM B-2668 / P3M-2)</name>
    <dbReference type="NCBI Taxonomy" id="1191523"/>
    <lineage>
        <taxon>Bacteria</taxon>
        <taxon>Pseudomonadati</taxon>
        <taxon>Ignavibacteriota</taxon>
        <taxon>Ignavibacteria</taxon>
        <taxon>Ignavibacteriales</taxon>
        <taxon>Melioribacteraceae</taxon>
        <taxon>Melioribacter</taxon>
    </lineage>
</organism>
<dbReference type="InterPro" id="IPR004846">
    <property type="entry name" value="T2SS/T3SS_dom"/>
</dbReference>
<dbReference type="HOGENOM" id="CLU_675747_0_0_10"/>
<evidence type="ECO:0000256" key="2">
    <source>
        <dbReference type="ARBA" id="ARBA00022729"/>
    </source>
</evidence>
<name>I6Z3W2_MELRP</name>
<dbReference type="STRING" id="1191523.MROS_0592"/>